<dbReference type="RefSeq" id="WP_090927481.1">
    <property type="nucleotide sequence ID" value="NZ_FOTY01000019.1"/>
</dbReference>
<evidence type="ECO:0000256" key="3">
    <source>
        <dbReference type="ARBA" id="ARBA00022692"/>
    </source>
</evidence>
<dbReference type="OrthoDB" id="1654473at2"/>
<evidence type="ECO:0000256" key="8">
    <source>
        <dbReference type="ARBA" id="ARBA00023306"/>
    </source>
</evidence>
<evidence type="ECO:0000256" key="2">
    <source>
        <dbReference type="ARBA" id="ARBA00022618"/>
    </source>
</evidence>
<evidence type="ECO:0000256" key="4">
    <source>
        <dbReference type="ARBA" id="ARBA00022989"/>
    </source>
</evidence>
<dbReference type="Pfam" id="PF06160">
    <property type="entry name" value="EzrA"/>
    <property type="match status" value="1"/>
</dbReference>
<evidence type="ECO:0000313" key="11">
    <source>
        <dbReference type="Proteomes" id="UP000199668"/>
    </source>
</evidence>
<dbReference type="GO" id="GO:0000921">
    <property type="term" value="P:septin ring assembly"/>
    <property type="evidence" value="ECO:0007669"/>
    <property type="project" value="InterPro"/>
</dbReference>
<dbReference type="AlphaFoldDB" id="A0A1I4NM09"/>
<proteinExistence type="predicted"/>
<keyword evidence="5 9" id="KW-0175">Coiled coil</keyword>
<comment type="subcellular location">
    <subcellularLocation>
        <location evidence="1">Cell membrane</location>
        <topology evidence="1">Single-pass membrane protein</topology>
    </subcellularLocation>
</comment>
<keyword evidence="7" id="KW-0717">Septation</keyword>
<dbReference type="InterPro" id="IPR010379">
    <property type="entry name" value="EzrA"/>
</dbReference>
<dbReference type="GO" id="GO:0005886">
    <property type="term" value="C:plasma membrane"/>
    <property type="evidence" value="ECO:0007669"/>
    <property type="project" value="UniProtKB-SubCell"/>
</dbReference>
<keyword evidence="8" id="KW-0131">Cell cycle</keyword>
<feature type="coiled-coil region" evidence="9">
    <location>
        <begin position="258"/>
        <end position="339"/>
    </location>
</feature>
<dbReference type="Proteomes" id="UP000199668">
    <property type="component" value="Unassembled WGS sequence"/>
</dbReference>
<evidence type="ECO:0000256" key="5">
    <source>
        <dbReference type="ARBA" id="ARBA00023054"/>
    </source>
</evidence>
<accession>A0A1I4NM09</accession>
<name>A0A1I4NM09_9BACI</name>
<evidence type="ECO:0000313" key="10">
    <source>
        <dbReference type="EMBL" id="SFM16506.1"/>
    </source>
</evidence>
<reference evidence="10 11" key="1">
    <citation type="submission" date="2016-10" db="EMBL/GenBank/DDBJ databases">
        <authorList>
            <person name="de Groot N.N."/>
        </authorList>
    </citation>
    <scope>NUCLEOTIDE SEQUENCE [LARGE SCALE GENOMIC DNA]</scope>
    <source>
        <strain evidence="10 11">CGMCC 1.6134</strain>
    </source>
</reference>
<evidence type="ECO:0000256" key="9">
    <source>
        <dbReference type="SAM" id="Coils"/>
    </source>
</evidence>
<keyword evidence="11" id="KW-1185">Reference proteome</keyword>
<keyword evidence="6" id="KW-0472">Membrane</keyword>
<sequence length="560" mass="65072">MVYYVIIAAVLITAAVIIYGAVSRRGIYKSVDRLEKWKSEIANKPVADEIAKVKGLTMSGETEEKFEEWRKEWDDILGKHLPDIEEALFDIEELANKYRFGKARALIEGVDKQLQDMDAHIQKIFREVEQLIHSEEENRTGITENREILEKLQRNLAENRLSLGSTAPVFERKLKEMEAAFTEFQEERDAGNYTKANQILSRVHTELKQEEHNMNTVPGVLVDIETDIPSECAELENGLQEMEQEGYIISHYEFKDKVKNIRDELPALKKAVENLELEWVRERLHEIRTFIEETYDTLEKEVEARRFVEENAAETREELTRLEEQAASLGEERRKVERSYRIPEDEQRKQEKVDTSIQDAMKEWRVFQDVHDNQKQPFTALKKTLEQLKKDITGIDQSIRRSKEKLHTLRKDELKALETLRSLRRQLLRDRMTLQRSYLPKVPSSLLNEMDAAEERLNAAASSLEETPVEMGKVNAAVEDAEHYAQKVHQQLHATIEQAQLAERVIQLGNRHRSDSEAIHNALIEAESLFKKGYYDEAVNAAVQAVEQKEPNAVQKLEMR</sequence>
<evidence type="ECO:0000256" key="6">
    <source>
        <dbReference type="ARBA" id="ARBA00023136"/>
    </source>
</evidence>
<dbReference type="NCBIfam" id="NF003413">
    <property type="entry name" value="PRK04778.1-7"/>
    <property type="match status" value="1"/>
</dbReference>
<protein>
    <submittedName>
        <fullName evidence="10">Septation ring formation regulator</fullName>
    </submittedName>
</protein>
<keyword evidence="3" id="KW-0812">Transmembrane</keyword>
<dbReference type="EMBL" id="FOTY01000019">
    <property type="protein sequence ID" value="SFM16506.1"/>
    <property type="molecule type" value="Genomic_DNA"/>
</dbReference>
<gene>
    <name evidence="10" type="ORF">SAMN04488054_1196</name>
</gene>
<keyword evidence="4" id="KW-1133">Transmembrane helix</keyword>
<keyword evidence="2" id="KW-0132">Cell division</keyword>
<organism evidence="10 11">
    <name type="scientific">Salibacterium qingdaonense</name>
    <dbReference type="NCBI Taxonomy" id="266892"/>
    <lineage>
        <taxon>Bacteria</taxon>
        <taxon>Bacillati</taxon>
        <taxon>Bacillota</taxon>
        <taxon>Bacilli</taxon>
        <taxon>Bacillales</taxon>
        <taxon>Bacillaceae</taxon>
    </lineage>
</organism>
<evidence type="ECO:0000256" key="7">
    <source>
        <dbReference type="ARBA" id="ARBA00023210"/>
    </source>
</evidence>
<dbReference type="GO" id="GO:0000917">
    <property type="term" value="P:division septum assembly"/>
    <property type="evidence" value="ECO:0007669"/>
    <property type="project" value="UniProtKB-KW"/>
</dbReference>
<evidence type="ECO:0000256" key="1">
    <source>
        <dbReference type="ARBA" id="ARBA00004162"/>
    </source>
</evidence>
<dbReference type="GO" id="GO:0005940">
    <property type="term" value="C:septin ring"/>
    <property type="evidence" value="ECO:0007669"/>
    <property type="project" value="InterPro"/>
</dbReference>
<dbReference type="STRING" id="266892.SAMN04488054_1196"/>